<dbReference type="SUPFAM" id="SSF51419">
    <property type="entry name" value="PLP-binding barrel"/>
    <property type="match status" value="1"/>
</dbReference>
<evidence type="ECO:0000256" key="3">
    <source>
        <dbReference type="RuleBase" id="RU003737"/>
    </source>
</evidence>
<dbReference type="Gene3D" id="3.20.20.10">
    <property type="entry name" value="Alanine racemase"/>
    <property type="match status" value="1"/>
</dbReference>
<accession>A0ABP8HWH8</accession>
<feature type="domain" description="Orn/DAP/Arg decarboxylase 2 N-terminal" evidence="5">
    <location>
        <begin position="37"/>
        <end position="282"/>
    </location>
</feature>
<dbReference type="PRINTS" id="PR01179">
    <property type="entry name" value="ODADCRBXLASE"/>
</dbReference>
<dbReference type="InterPro" id="IPR009006">
    <property type="entry name" value="Ala_racemase/Decarboxylase_C"/>
</dbReference>
<name>A0ABP8HWH8_9GAMM</name>
<dbReference type="PANTHER" id="PTHR43727">
    <property type="entry name" value="DIAMINOPIMELATE DECARBOXYLASE"/>
    <property type="match status" value="1"/>
</dbReference>
<comment type="similarity">
    <text evidence="3">Belongs to the Orn/Lys/Arg decarboxylase class-II family.</text>
</comment>
<dbReference type="InterPro" id="IPR000183">
    <property type="entry name" value="Orn/DAP/Arg_de-COase"/>
</dbReference>
<dbReference type="InterPro" id="IPR017530">
    <property type="entry name" value="DCO2ase_PEP1"/>
</dbReference>
<keyword evidence="7" id="KW-1185">Reference proteome</keyword>
<sequence length="400" mass="43510">MTQFSSQNGELLIAGKTVSQVVQIAGQTPCYVYDKAVIKANVERLRHFFPDISLHYAIKANPFSPLVCYVSDLVDGLDVASGKELAIALATSTDTNNLSFAGPGKSLQELTMALASGITINVESATELQRIADLSSSLDLEAKVALRLNPDFELKSSGMKMGGGSQQFGIDVEQLNDVMDILQHQKLELRGLHIFTGSQNLRPESIISAHNNIFALVERLIEQYQLKLTHLNIGGGFGIPYFTGDSELDLEPIANNLKKLRQDYSNTFEQCEIILELGRYLVGNAGIYLCEVTDTKISRGKRFLVTNGGLHHHLAASGNFGQVIRKNYPLAVVNKMDANELESVDVVGPLCTPLDILGGNVELPPAEIGDIIGVYQSGAYGFSASPRDFLSHPHPVQLLL</sequence>
<dbReference type="PANTHER" id="PTHR43727:SF2">
    <property type="entry name" value="GROUP IV DECARBOXYLASE"/>
    <property type="match status" value="1"/>
</dbReference>
<proteinExistence type="inferred from homology"/>
<dbReference type="Proteomes" id="UP001501294">
    <property type="component" value="Unassembled WGS sequence"/>
</dbReference>
<evidence type="ECO:0000256" key="2">
    <source>
        <dbReference type="ARBA" id="ARBA00022898"/>
    </source>
</evidence>
<dbReference type="EMBL" id="BAABFU010000001">
    <property type="protein sequence ID" value="GAA4346094.1"/>
    <property type="molecule type" value="Genomic_DNA"/>
</dbReference>
<evidence type="ECO:0000259" key="5">
    <source>
        <dbReference type="Pfam" id="PF02784"/>
    </source>
</evidence>
<organism evidence="6 7">
    <name type="scientific">Kangiella taiwanensis</name>
    <dbReference type="NCBI Taxonomy" id="1079179"/>
    <lineage>
        <taxon>Bacteria</taxon>
        <taxon>Pseudomonadati</taxon>
        <taxon>Pseudomonadota</taxon>
        <taxon>Gammaproteobacteria</taxon>
        <taxon>Kangiellales</taxon>
        <taxon>Kangiellaceae</taxon>
        <taxon>Kangiella</taxon>
    </lineage>
</organism>
<evidence type="ECO:0000256" key="1">
    <source>
        <dbReference type="ARBA" id="ARBA00001933"/>
    </source>
</evidence>
<dbReference type="PRINTS" id="PR01182">
    <property type="entry name" value="ORNDCRBXLASE"/>
</dbReference>
<dbReference type="InterPro" id="IPR002433">
    <property type="entry name" value="Orn_de-COase"/>
</dbReference>
<comment type="cofactor">
    <cofactor evidence="1">
        <name>pyridoxal 5'-phosphate</name>
        <dbReference type="ChEBI" id="CHEBI:597326"/>
    </cofactor>
</comment>
<dbReference type="Pfam" id="PF02784">
    <property type="entry name" value="Orn_Arg_deC_N"/>
    <property type="match status" value="1"/>
</dbReference>
<evidence type="ECO:0000313" key="6">
    <source>
        <dbReference type="EMBL" id="GAA4346094.1"/>
    </source>
</evidence>
<comment type="caution">
    <text evidence="6">The sequence shown here is derived from an EMBL/GenBank/DDBJ whole genome shotgun (WGS) entry which is preliminary data.</text>
</comment>
<gene>
    <name evidence="6" type="ORF">GCM10023150_07140</name>
</gene>
<dbReference type="SUPFAM" id="SSF50621">
    <property type="entry name" value="Alanine racemase C-terminal domain-like"/>
    <property type="match status" value="1"/>
</dbReference>
<evidence type="ECO:0000259" key="4">
    <source>
        <dbReference type="Pfam" id="PF00278"/>
    </source>
</evidence>
<reference evidence="7" key="1">
    <citation type="journal article" date="2019" name="Int. J. Syst. Evol. Microbiol.">
        <title>The Global Catalogue of Microorganisms (GCM) 10K type strain sequencing project: providing services to taxonomists for standard genome sequencing and annotation.</title>
        <authorList>
            <consortium name="The Broad Institute Genomics Platform"/>
            <consortium name="The Broad Institute Genome Sequencing Center for Infectious Disease"/>
            <person name="Wu L."/>
            <person name="Ma J."/>
        </authorList>
    </citation>
    <scope>NUCLEOTIDE SEQUENCE [LARGE SCALE GENOMIC DNA]</scope>
    <source>
        <strain evidence="7">JCM 17727</strain>
    </source>
</reference>
<dbReference type="CDD" id="cd06839">
    <property type="entry name" value="PLPDE_III_Btrk_like"/>
    <property type="match status" value="1"/>
</dbReference>
<dbReference type="InterPro" id="IPR022644">
    <property type="entry name" value="De-COase2_N"/>
</dbReference>
<dbReference type="InterPro" id="IPR029066">
    <property type="entry name" value="PLP-binding_barrel"/>
</dbReference>
<dbReference type="Pfam" id="PF00278">
    <property type="entry name" value="Orn_DAP_Arg_deC"/>
    <property type="match status" value="1"/>
</dbReference>
<protein>
    <submittedName>
        <fullName evidence="6">Pyridoxal-dependent decarboxylase, exosortase A system-associated</fullName>
    </submittedName>
</protein>
<evidence type="ECO:0000313" key="7">
    <source>
        <dbReference type="Proteomes" id="UP001501294"/>
    </source>
</evidence>
<dbReference type="InterPro" id="IPR022643">
    <property type="entry name" value="De-COase2_C"/>
</dbReference>
<dbReference type="Gene3D" id="2.40.37.10">
    <property type="entry name" value="Lyase, Ornithine Decarboxylase, Chain A, domain 1"/>
    <property type="match status" value="1"/>
</dbReference>
<keyword evidence="2" id="KW-0663">Pyridoxal phosphate</keyword>
<feature type="domain" description="Orn/DAP/Arg decarboxylase 2 C-terminal" evidence="4">
    <location>
        <begin position="30"/>
        <end position="378"/>
    </location>
</feature>
<dbReference type="NCBIfam" id="TIGR03099">
    <property type="entry name" value="dCO2ase_PEP1"/>
    <property type="match status" value="1"/>
</dbReference>